<organism evidence="1 2">
    <name type="scientific">Flexibacter flexilis DSM 6793</name>
    <dbReference type="NCBI Taxonomy" id="927664"/>
    <lineage>
        <taxon>Bacteria</taxon>
        <taxon>Pseudomonadati</taxon>
        <taxon>Bacteroidota</taxon>
        <taxon>Cytophagia</taxon>
        <taxon>Cytophagales</taxon>
        <taxon>Flexibacteraceae</taxon>
        <taxon>Flexibacter</taxon>
    </lineage>
</organism>
<keyword evidence="2" id="KW-1185">Reference proteome</keyword>
<dbReference type="AlphaFoldDB" id="A0A1I1M611"/>
<accession>A0A1I1M611</accession>
<protein>
    <submittedName>
        <fullName evidence="1">Uncharacterized protein</fullName>
    </submittedName>
</protein>
<sequence length="233" mass="25184">MRRYYNSLLGGAISLDELIASQSPVVWVVPDDIVGTDGSRIASYTDRVGNVFTQSSFAYRPKLITSHWPTHKCIGSGTAISASISYLTSATWNSVIGDFTAMFVIQQHSFGSQLVSYMAGMELGGFFSDAPIITATVGMVDKNGVSLTSAANEVIGTNKCVITITNTAIRINGIEVIRINADIMPKAFINCIGNMLANLNLTFNGYIAYVVLMNGGMNDRKISIENELITKFL</sequence>
<dbReference type="EMBL" id="FOLE01000010">
    <property type="protein sequence ID" value="SFC80486.1"/>
    <property type="molecule type" value="Genomic_DNA"/>
</dbReference>
<evidence type="ECO:0000313" key="1">
    <source>
        <dbReference type="EMBL" id="SFC80486.1"/>
    </source>
</evidence>
<dbReference type="RefSeq" id="WP_091514950.1">
    <property type="nucleotide sequence ID" value="NZ_FOLE01000010.1"/>
</dbReference>
<dbReference type="STRING" id="927664.SAMN05421780_11034"/>
<name>A0A1I1M611_9BACT</name>
<gene>
    <name evidence="1" type="ORF">SAMN05421780_11034</name>
</gene>
<dbReference type="Proteomes" id="UP000199514">
    <property type="component" value="Unassembled WGS sequence"/>
</dbReference>
<reference evidence="1 2" key="1">
    <citation type="submission" date="2016-10" db="EMBL/GenBank/DDBJ databases">
        <authorList>
            <person name="de Groot N.N."/>
        </authorList>
    </citation>
    <scope>NUCLEOTIDE SEQUENCE [LARGE SCALE GENOMIC DNA]</scope>
    <source>
        <strain evidence="1 2">DSM 6793</strain>
    </source>
</reference>
<proteinExistence type="predicted"/>
<evidence type="ECO:0000313" key="2">
    <source>
        <dbReference type="Proteomes" id="UP000199514"/>
    </source>
</evidence>